<proteinExistence type="predicted"/>
<evidence type="ECO:0000256" key="1">
    <source>
        <dbReference type="SAM" id="Phobius"/>
    </source>
</evidence>
<accession>A0A1X0QBJ2</accession>
<dbReference type="EMBL" id="LTAI01001060">
    <property type="protein sequence ID" value="ORD97065.1"/>
    <property type="molecule type" value="Genomic_DNA"/>
</dbReference>
<sequence length="154" mass="18052">MILIKFICCTNNSITLLKMSKLNENLKVKDINESDVINLKPSTSKKLDPIEEDKNSIDLDYQNSSLEDDVFIEDQNKIEKTESDSNVSIASLNKLNENAIRMSRDEYLIKKVEEIKQKHSYYRITIFILSTFIVFLIMVFSITFYYLLECKFIQ</sequence>
<keyword evidence="1" id="KW-1133">Transmembrane helix</keyword>
<name>A0A1X0QBJ2_9MICR</name>
<dbReference type="VEuPathDB" id="MicrosporidiaDB:A0H76_382"/>
<evidence type="ECO:0000313" key="2">
    <source>
        <dbReference type="EMBL" id="ORD97065.1"/>
    </source>
</evidence>
<organism evidence="2 3">
    <name type="scientific">Hepatospora eriocheir</name>
    <dbReference type="NCBI Taxonomy" id="1081669"/>
    <lineage>
        <taxon>Eukaryota</taxon>
        <taxon>Fungi</taxon>
        <taxon>Fungi incertae sedis</taxon>
        <taxon>Microsporidia</taxon>
        <taxon>Hepatosporidae</taxon>
        <taxon>Hepatospora</taxon>
    </lineage>
</organism>
<feature type="transmembrane region" description="Helical" evidence="1">
    <location>
        <begin position="126"/>
        <end position="148"/>
    </location>
</feature>
<evidence type="ECO:0000313" key="3">
    <source>
        <dbReference type="Proteomes" id="UP000192501"/>
    </source>
</evidence>
<reference evidence="2 3" key="1">
    <citation type="journal article" date="2017" name="Environ. Microbiol.">
        <title>Decay of the glycolytic pathway and adaptation to intranuclear parasitism within Enterocytozoonidae microsporidia.</title>
        <authorList>
            <person name="Wiredu Boakye D."/>
            <person name="Jaroenlak P."/>
            <person name="Prachumwat A."/>
            <person name="Williams T.A."/>
            <person name="Bateman K.S."/>
            <person name="Itsathitphaisarn O."/>
            <person name="Sritunyalucksana K."/>
            <person name="Paszkiewicz K.H."/>
            <person name="Moore K.A."/>
            <person name="Stentiford G.D."/>
            <person name="Williams B.A."/>
        </authorList>
    </citation>
    <scope>NUCLEOTIDE SEQUENCE [LARGE SCALE GENOMIC DNA]</scope>
    <source>
        <strain evidence="3">canceri</strain>
    </source>
</reference>
<dbReference type="Proteomes" id="UP000192501">
    <property type="component" value="Unassembled WGS sequence"/>
</dbReference>
<keyword evidence="1" id="KW-0812">Transmembrane</keyword>
<gene>
    <name evidence="2" type="ORF">A0H76_382</name>
</gene>
<protein>
    <submittedName>
        <fullName evidence="2">Uncharacterized protein</fullName>
    </submittedName>
</protein>
<keyword evidence="1" id="KW-0472">Membrane</keyword>
<dbReference type="AlphaFoldDB" id="A0A1X0QBJ2"/>
<comment type="caution">
    <text evidence="2">The sequence shown here is derived from an EMBL/GenBank/DDBJ whole genome shotgun (WGS) entry which is preliminary data.</text>
</comment>